<evidence type="ECO:0000313" key="4">
    <source>
        <dbReference type="Proteomes" id="UP000095658"/>
    </source>
</evidence>
<evidence type="ECO:0000256" key="1">
    <source>
        <dbReference type="ARBA" id="ARBA00022679"/>
    </source>
</evidence>
<dbReference type="InterPro" id="IPR050769">
    <property type="entry name" value="NAT_camello-type"/>
</dbReference>
<dbReference type="AlphaFoldDB" id="A0A1E7DSC9"/>
<gene>
    <name evidence="3" type="ORF">BA724_16600</name>
</gene>
<reference evidence="3 4" key="1">
    <citation type="submission" date="2016-06" db="EMBL/GenBank/DDBJ databases">
        <title>Domibacillus iocasae genome sequencing.</title>
        <authorList>
            <person name="Verma A."/>
            <person name="Pal Y."/>
            <person name="Ojha A.K."/>
            <person name="Krishnamurthi S."/>
        </authorList>
    </citation>
    <scope>NUCLEOTIDE SEQUENCE [LARGE SCALE GENOMIC DNA]</scope>
    <source>
        <strain evidence="3 4">DSM 29979</strain>
    </source>
</reference>
<dbReference type="PANTHER" id="PTHR13947">
    <property type="entry name" value="GNAT FAMILY N-ACETYLTRANSFERASE"/>
    <property type="match status" value="1"/>
</dbReference>
<feature type="domain" description="N-acetyltransferase" evidence="2">
    <location>
        <begin position="1"/>
        <end position="136"/>
    </location>
</feature>
<name>A0A1E7DSC9_9BACI</name>
<dbReference type="Gene3D" id="3.40.630.30">
    <property type="match status" value="1"/>
</dbReference>
<evidence type="ECO:0000313" key="3">
    <source>
        <dbReference type="EMBL" id="OES45987.1"/>
    </source>
</evidence>
<dbReference type="CDD" id="cd04301">
    <property type="entry name" value="NAT_SF"/>
    <property type="match status" value="1"/>
</dbReference>
<dbReference type="GO" id="GO:0008080">
    <property type="term" value="F:N-acetyltransferase activity"/>
    <property type="evidence" value="ECO:0007669"/>
    <property type="project" value="InterPro"/>
</dbReference>
<dbReference type="Pfam" id="PF00583">
    <property type="entry name" value="Acetyltransf_1"/>
    <property type="match status" value="1"/>
</dbReference>
<dbReference type="STRING" id="1714016.BA724_16600"/>
<dbReference type="SUPFAM" id="SSF55729">
    <property type="entry name" value="Acyl-CoA N-acyltransferases (Nat)"/>
    <property type="match status" value="1"/>
</dbReference>
<comment type="caution">
    <text evidence="3">The sequence shown here is derived from an EMBL/GenBank/DDBJ whole genome shotgun (WGS) entry which is preliminary data.</text>
</comment>
<keyword evidence="4" id="KW-1185">Reference proteome</keyword>
<dbReference type="PANTHER" id="PTHR13947:SF37">
    <property type="entry name" value="LD18367P"/>
    <property type="match status" value="1"/>
</dbReference>
<organism evidence="3 4">
    <name type="scientific">Domibacillus iocasae</name>
    <dbReference type="NCBI Taxonomy" id="1714016"/>
    <lineage>
        <taxon>Bacteria</taxon>
        <taxon>Bacillati</taxon>
        <taxon>Bacillota</taxon>
        <taxon>Bacilli</taxon>
        <taxon>Bacillales</taxon>
        <taxon>Bacillaceae</taxon>
        <taxon>Domibacillus</taxon>
    </lineage>
</organism>
<proteinExistence type="predicted"/>
<dbReference type="OrthoDB" id="162775at2"/>
<dbReference type="Proteomes" id="UP000095658">
    <property type="component" value="Unassembled WGS sequence"/>
</dbReference>
<sequence length="163" mass="18440">MNIRKINESEKPPMELLLLADPSKMIVENYVNRGECFVAESEEQIIGVYVLLPTRPETVELVNIAVSDNQQGKGIGKQLVNDAVQKAKSKGYKTIEVGTGNSSIGQLSLYQKYGFRIIGVDIDFFVRHYPEEIFENGIHCRDTLQGYGSIISRFIIYIKTFFN</sequence>
<dbReference type="InterPro" id="IPR000182">
    <property type="entry name" value="GNAT_dom"/>
</dbReference>
<dbReference type="PROSITE" id="PS51186">
    <property type="entry name" value="GNAT"/>
    <property type="match status" value="1"/>
</dbReference>
<keyword evidence="1 3" id="KW-0808">Transferase</keyword>
<protein>
    <submittedName>
        <fullName evidence="3">Acetyltransferase</fullName>
    </submittedName>
</protein>
<evidence type="ECO:0000259" key="2">
    <source>
        <dbReference type="PROSITE" id="PS51186"/>
    </source>
</evidence>
<dbReference type="EMBL" id="MAMP01000007">
    <property type="protein sequence ID" value="OES45987.1"/>
    <property type="molecule type" value="Genomic_DNA"/>
</dbReference>
<accession>A0A1E7DSC9</accession>
<dbReference type="InterPro" id="IPR016181">
    <property type="entry name" value="Acyl_CoA_acyltransferase"/>
</dbReference>